<accession>A0ABT3XR31</accession>
<dbReference type="RefSeq" id="WP_267265875.1">
    <property type="nucleotide sequence ID" value="NZ_JAOVZW010000013.1"/>
</dbReference>
<organism evidence="2 3">
    <name type="scientific">Chryseobacterium formosus</name>
    <dbReference type="NCBI Taxonomy" id="1537363"/>
    <lineage>
        <taxon>Bacteria</taxon>
        <taxon>Pseudomonadati</taxon>
        <taxon>Bacteroidota</taxon>
        <taxon>Flavobacteriia</taxon>
        <taxon>Flavobacteriales</taxon>
        <taxon>Weeksellaceae</taxon>
        <taxon>Chryseobacterium group</taxon>
        <taxon>Chryseobacterium</taxon>
    </lineage>
</organism>
<comment type="caution">
    <text evidence="2">The sequence shown here is derived from an EMBL/GenBank/DDBJ whole genome shotgun (WGS) entry which is preliminary data.</text>
</comment>
<proteinExistence type="predicted"/>
<evidence type="ECO:0000313" key="2">
    <source>
        <dbReference type="EMBL" id="MCX8524587.1"/>
    </source>
</evidence>
<reference evidence="2" key="1">
    <citation type="submission" date="2022-10" db="EMBL/GenBank/DDBJ databases">
        <title>Chryseobacterium sp. nov., a novel bacterial species.</title>
        <authorList>
            <person name="Cao Y."/>
        </authorList>
    </citation>
    <scope>NUCLEOTIDE SEQUENCE</scope>
    <source>
        <strain evidence="2">CCTCC AB2015118</strain>
    </source>
</reference>
<evidence type="ECO:0000313" key="3">
    <source>
        <dbReference type="Proteomes" id="UP001073122"/>
    </source>
</evidence>
<dbReference type="Proteomes" id="UP001073122">
    <property type="component" value="Unassembled WGS sequence"/>
</dbReference>
<sequence length="212" mass="24149">METAILICLLILICVLLHDKTGEQKKPTKVLTENQQNHPLSTIIGKTKPVERKSVPMTSTESQSDELPVNPTTLDIEFDENENIDQQILQEEPDKGFSNQPDFEEEEEEWKKYRSPGENNGLAYGVNFEELNSVEYFLKNEDDSELSQKKTVTDIVHKLHGTELFNLLENSFDGASQKIAELLDNSFNTETQDGSSNLQKSTFEEFDIGKYI</sequence>
<evidence type="ECO:0000256" key="1">
    <source>
        <dbReference type="SAM" id="MobiDB-lite"/>
    </source>
</evidence>
<name>A0ABT3XR31_9FLAO</name>
<keyword evidence="3" id="KW-1185">Reference proteome</keyword>
<feature type="region of interest" description="Disordered" evidence="1">
    <location>
        <begin position="51"/>
        <end position="71"/>
    </location>
</feature>
<dbReference type="EMBL" id="JAOVZW010000013">
    <property type="protein sequence ID" value="MCX8524587.1"/>
    <property type="molecule type" value="Genomic_DNA"/>
</dbReference>
<protein>
    <submittedName>
        <fullName evidence="2">Conjugal transfer protein TraD</fullName>
    </submittedName>
</protein>
<gene>
    <name evidence="2" type="ORF">OF897_11750</name>
</gene>